<evidence type="ECO:0008006" key="3">
    <source>
        <dbReference type="Google" id="ProtNLM"/>
    </source>
</evidence>
<dbReference type="GO" id="GO:0008270">
    <property type="term" value="F:zinc ion binding"/>
    <property type="evidence" value="ECO:0007669"/>
    <property type="project" value="InterPro"/>
</dbReference>
<dbReference type="Gene3D" id="3.40.1050.10">
    <property type="entry name" value="Carbonic anhydrase"/>
    <property type="match status" value="1"/>
</dbReference>
<dbReference type="RefSeq" id="WP_139514024.1">
    <property type="nucleotide sequence ID" value="NZ_CP040896.1"/>
</dbReference>
<dbReference type="SUPFAM" id="SSF53056">
    <property type="entry name" value="beta-carbonic anhydrase, cab"/>
    <property type="match status" value="1"/>
</dbReference>
<dbReference type="AlphaFoldDB" id="A0A5B7ZVW5"/>
<proteinExistence type="predicted"/>
<reference evidence="1 2" key="1">
    <citation type="submission" date="2019-06" db="EMBL/GenBank/DDBJ databases">
        <authorList>
            <person name="Srinivasan S."/>
        </authorList>
    </citation>
    <scope>NUCLEOTIDE SEQUENCE [LARGE SCALE GENOMIC DNA]</scope>
    <source>
        <strain evidence="1 2">17J68-5</strain>
    </source>
</reference>
<name>A0A5B7ZVW5_9BACT</name>
<sequence length="159" mass="18349">MRQNYPEYPAARGNVLLLSCMDLRLLDDIVRFMEHDNLTNRYDQFILAGAALGSAMNEHWNTAFFEHLAVACQLHGVRDVYILEHRNCGAYQVFLGDEGTFDDSHQHHDNERCLHNQYAQQLAAKIRDWSQTSGYVLQVQCFLMDLRGNVELLQATESE</sequence>
<keyword evidence="2" id="KW-1185">Reference proteome</keyword>
<dbReference type="InterPro" id="IPR036874">
    <property type="entry name" value="Carbonic_anhydrase_sf"/>
</dbReference>
<organism evidence="1 2">
    <name type="scientific">Hymenobacter jejuensis</name>
    <dbReference type="NCBI Taxonomy" id="2502781"/>
    <lineage>
        <taxon>Bacteria</taxon>
        <taxon>Pseudomonadati</taxon>
        <taxon>Bacteroidota</taxon>
        <taxon>Cytophagia</taxon>
        <taxon>Cytophagales</taxon>
        <taxon>Hymenobacteraceae</taxon>
        <taxon>Hymenobacter</taxon>
    </lineage>
</organism>
<dbReference type="GO" id="GO:0004089">
    <property type="term" value="F:carbonate dehydratase activity"/>
    <property type="evidence" value="ECO:0007669"/>
    <property type="project" value="InterPro"/>
</dbReference>
<evidence type="ECO:0000313" key="1">
    <source>
        <dbReference type="EMBL" id="QDA58949.1"/>
    </source>
</evidence>
<dbReference type="Proteomes" id="UP000305398">
    <property type="component" value="Chromosome"/>
</dbReference>
<dbReference type="OrthoDB" id="288525at2"/>
<protein>
    <recommendedName>
        <fullName evidence="3">Carbonic anhydrase</fullName>
    </recommendedName>
</protein>
<accession>A0A5B7ZVW5</accession>
<gene>
    <name evidence="1" type="ORF">FHG12_02000</name>
</gene>
<dbReference type="KEGG" id="hyj:FHG12_02000"/>
<evidence type="ECO:0000313" key="2">
    <source>
        <dbReference type="Proteomes" id="UP000305398"/>
    </source>
</evidence>
<dbReference type="EMBL" id="CP040896">
    <property type="protein sequence ID" value="QDA58949.1"/>
    <property type="molecule type" value="Genomic_DNA"/>
</dbReference>